<dbReference type="PRINTS" id="PR00368">
    <property type="entry name" value="FADPNR"/>
</dbReference>
<evidence type="ECO:0000256" key="2">
    <source>
        <dbReference type="ARBA" id="ARBA00022630"/>
    </source>
</evidence>
<name>A0A1Y6E4M0_9SPHN</name>
<dbReference type="Proteomes" id="UP000194420">
    <property type="component" value="Unassembled WGS sequence"/>
</dbReference>
<keyword evidence="3" id="KW-0560">Oxidoreductase</keyword>
<dbReference type="InterPro" id="IPR050097">
    <property type="entry name" value="Ferredoxin-NADP_redctase_2"/>
</dbReference>
<proteinExistence type="predicted"/>
<reference evidence="6" key="1">
    <citation type="submission" date="2017-04" db="EMBL/GenBank/DDBJ databases">
        <authorList>
            <person name="Varghese N."/>
            <person name="Submissions S."/>
        </authorList>
    </citation>
    <scope>NUCLEOTIDE SEQUENCE [LARGE SCALE GENOMIC DNA]</scope>
</reference>
<dbReference type="EMBL" id="FXWG01000001">
    <property type="protein sequence ID" value="SMQ57734.1"/>
    <property type="molecule type" value="Genomic_DNA"/>
</dbReference>
<keyword evidence="2" id="KW-0285">Flavoprotein</keyword>
<evidence type="ECO:0000313" key="6">
    <source>
        <dbReference type="Proteomes" id="UP000194420"/>
    </source>
</evidence>
<dbReference type="GO" id="GO:0016491">
    <property type="term" value="F:oxidoreductase activity"/>
    <property type="evidence" value="ECO:0007669"/>
    <property type="project" value="UniProtKB-KW"/>
</dbReference>
<dbReference type="OrthoDB" id="9786503at2"/>
<dbReference type="Gene3D" id="3.50.50.60">
    <property type="entry name" value="FAD/NAD(P)-binding domain"/>
    <property type="match status" value="2"/>
</dbReference>
<dbReference type="SUPFAM" id="SSF51905">
    <property type="entry name" value="FAD/NAD(P)-binding domain"/>
    <property type="match status" value="2"/>
</dbReference>
<dbReference type="AlphaFoldDB" id="A0A1Y6E4M0"/>
<feature type="domain" description="FAD/NAD(P)-binding" evidence="4">
    <location>
        <begin position="7"/>
        <end position="287"/>
    </location>
</feature>
<evidence type="ECO:0000256" key="3">
    <source>
        <dbReference type="ARBA" id="ARBA00023002"/>
    </source>
</evidence>
<keyword evidence="6" id="KW-1185">Reference proteome</keyword>
<dbReference type="PRINTS" id="PR00469">
    <property type="entry name" value="PNDRDTASEII"/>
</dbReference>
<dbReference type="InterPro" id="IPR036188">
    <property type="entry name" value="FAD/NAD-bd_sf"/>
</dbReference>
<gene>
    <name evidence="5" type="ORF">SAMN06297468_0032</name>
</gene>
<evidence type="ECO:0000256" key="1">
    <source>
        <dbReference type="ARBA" id="ARBA00018719"/>
    </source>
</evidence>
<dbReference type="RefSeq" id="WP_086436042.1">
    <property type="nucleotide sequence ID" value="NZ_FXWG01000001.1"/>
</dbReference>
<protein>
    <recommendedName>
        <fullName evidence="1">Thioredoxin reductase</fullName>
    </recommendedName>
</protein>
<dbReference type="Pfam" id="PF07992">
    <property type="entry name" value="Pyr_redox_2"/>
    <property type="match status" value="1"/>
</dbReference>
<dbReference type="InterPro" id="IPR023753">
    <property type="entry name" value="FAD/NAD-binding_dom"/>
</dbReference>
<sequence>MASDVDDCIIVGAGPAGLTAAIYLARYYLDIRLFDCGTSRASWIPKTRNHAGFPDGINGEELLERMREQAAKYGALREPKRVTDLTKEGDEFLVTTEDAEFRARTVLLATGVVNNRPEGFDDALHDEALSRGLIRYCPVCDGYEVTDKKVAVIGTGDHGAAEAHFIRTYTKDVTLISPGDVHELSEQCAADLEEAEIARVDGPCGSFAIENAQIAFDTAEGRMRYDSMYPALGSVVRSGLARSCGADVSDKDCIEVGDHMETSVPGLFAAGDVVIGLDQISHAMGQAGVAATTIRNRLAEETPLRR</sequence>
<dbReference type="PANTHER" id="PTHR48105">
    <property type="entry name" value="THIOREDOXIN REDUCTASE 1-RELATED-RELATED"/>
    <property type="match status" value="1"/>
</dbReference>
<organism evidence="5 6">
    <name type="scientific">Altererythrobacter xiamenensis</name>
    <dbReference type="NCBI Taxonomy" id="1316679"/>
    <lineage>
        <taxon>Bacteria</taxon>
        <taxon>Pseudomonadati</taxon>
        <taxon>Pseudomonadota</taxon>
        <taxon>Alphaproteobacteria</taxon>
        <taxon>Sphingomonadales</taxon>
        <taxon>Erythrobacteraceae</taxon>
        <taxon>Altererythrobacter</taxon>
    </lineage>
</organism>
<evidence type="ECO:0000259" key="4">
    <source>
        <dbReference type="Pfam" id="PF07992"/>
    </source>
</evidence>
<evidence type="ECO:0000313" key="5">
    <source>
        <dbReference type="EMBL" id="SMQ57734.1"/>
    </source>
</evidence>
<accession>A0A1Y6E4M0</accession>